<dbReference type="InterPro" id="IPR007577">
    <property type="entry name" value="GlycoTrfase_DXD_sugar-bd_CS"/>
</dbReference>
<evidence type="ECO:0000256" key="1">
    <source>
        <dbReference type="ARBA" id="ARBA00022679"/>
    </source>
</evidence>
<dbReference type="InterPro" id="IPR029044">
    <property type="entry name" value="Nucleotide-diphossugar_trans"/>
</dbReference>
<comment type="caution">
    <text evidence="2">The sequence shown here is derived from an EMBL/GenBank/DDBJ whole genome shotgun (WGS) entry which is preliminary data.</text>
</comment>
<dbReference type="GO" id="GO:0016020">
    <property type="term" value="C:membrane"/>
    <property type="evidence" value="ECO:0007669"/>
    <property type="project" value="GOC"/>
</dbReference>
<dbReference type="InterPro" id="IPR051706">
    <property type="entry name" value="Glycosyltransferase_domain"/>
</dbReference>
<dbReference type="Gene3D" id="3.90.550.20">
    <property type="match status" value="1"/>
</dbReference>
<dbReference type="OrthoDB" id="3647at2759"/>
<name>W7UA89_9STRA</name>
<dbReference type="PANTHER" id="PTHR32385">
    <property type="entry name" value="MANNOSYL PHOSPHORYLINOSITOL CERAMIDE SYNTHASE"/>
    <property type="match status" value="1"/>
</dbReference>
<evidence type="ECO:0000313" key="2">
    <source>
        <dbReference type="EMBL" id="EWM29686.1"/>
    </source>
</evidence>
<accession>W7UA89</accession>
<dbReference type="Pfam" id="PF04488">
    <property type="entry name" value="Gly_transf_sug"/>
    <property type="match status" value="1"/>
</dbReference>
<keyword evidence="1 2" id="KW-0808">Transferase</keyword>
<organism evidence="2 3">
    <name type="scientific">Nannochloropsis gaditana</name>
    <dbReference type="NCBI Taxonomy" id="72520"/>
    <lineage>
        <taxon>Eukaryota</taxon>
        <taxon>Sar</taxon>
        <taxon>Stramenopiles</taxon>
        <taxon>Ochrophyta</taxon>
        <taxon>Eustigmatophyceae</taxon>
        <taxon>Eustigmatales</taxon>
        <taxon>Monodopsidaceae</taxon>
        <taxon>Nannochloropsis</taxon>
    </lineage>
</organism>
<evidence type="ECO:0000313" key="3">
    <source>
        <dbReference type="Proteomes" id="UP000019335"/>
    </source>
</evidence>
<dbReference type="GO" id="GO:0051999">
    <property type="term" value="P:mannosyl-inositol phosphorylceramide biosynthetic process"/>
    <property type="evidence" value="ECO:0007669"/>
    <property type="project" value="TreeGrafter"/>
</dbReference>
<dbReference type="SUPFAM" id="SSF53448">
    <property type="entry name" value="Nucleotide-diphospho-sugar transferases"/>
    <property type="match status" value="1"/>
</dbReference>
<dbReference type="Proteomes" id="UP000019335">
    <property type="component" value="Chromosome 2"/>
</dbReference>
<reference evidence="2 3" key="1">
    <citation type="journal article" date="2014" name="Mol. Plant">
        <title>Chromosome Scale Genome Assembly and Transcriptome Profiling of Nannochloropsis gaditana in Nitrogen Depletion.</title>
        <authorList>
            <person name="Corteggiani Carpinelli E."/>
            <person name="Telatin A."/>
            <person name="Vitulo N."/>
            <person name="Forcato C."/>
            <person name="D'Angelo M."/>
            <person name="Schiavon R."/>
            <person name="Vezzi A."/>
            <person name="Giacometti G.M."/>
            <person name="Morosinotto T."/>
            <person name="Valle G."/>
        </authorList>
    </citation>
    <scope>NUCLEOTIDE SEQUENCE [LARGE SCALE GENOMIC DNA]</scope>
    <source>
        <strain evidence="2 3">B-31</strain>
    </source>
</reference>
<dbReference type="GO" id="GO:0000030">
    <property type="term" value="F:mannosyltransferase activity"/>
    <property type="evidence" value="ECO:0007669"/>
    <property type="project" value="TreeGrafter"/>
</dbReference>
<keyword evidence="3" id="KW-1185">Reference proteome</keyword>
<dbReference type="PANTHER" id="PTHR32385:SF15">
    <property type="entry name" value="INOSITOL PHOSPHOCERAMIDE MANNOSYLTRANSFERASE 1"/>
    <property type="match status" value="1"/>
</dbReference>
<protein>
    <submittedName>
        <fullName evidence="2">Glycosyltransferase</fullName>
    </submittedName>
</protein>
<dbReference type="EMBL" id="AZIL01000121">
    <property type="protein sequence ID" value="EWM29686.1"/>
    <property type="molecule type" value="Genomic_DNA"/>
</dbReference>
<proteinExistence type="predicted"/>
<gene>
    <name evidence="2" type="ORF">Naga_100114g18</name>
</gene>
<dbReference type="AlphaFoldDB" id="W7UA89"/>
<sequence length="211" mass="23687">MSTHSLRTSQQTGKMLPGLQTNYACDGDTGWTLPKKKHFYAKLLLISKISTEAWKGRHISNQILLYRESFTTYGLAPRCPSDFKLYAQHGFDITQRKTVGIKGDVPSVLDLMSFFSFPQGWTHRLWTDADVDSICLRNQHAYSAAPNYGQKSDILRYELLERHGGVYVDVDMECVRPLDDLHGQRGPSFYAGFSNTGTVELNNGIIGCVAS</sequence>